<evidence type="ECO:0000256" key="19">
    <source>
        <dbReference type="SAM" id="Phobius"/>
    </source>
</evidence>
<evidence type="ECO:0000256" key="11">
    <source>
        <dbReference type="ARBA" id="ARBA00023098"/>
    </source>
</evidence>
<keyword evidence="10 19" id="KW-1133">Transmembrane helix</keyword>
<evidence type="ECO:0000313" key="20">
    <source>
        <dbReference type="EMBL" id="KKR34446.1"/>
    </source>
</evidence>
<dbReference type="GO" id="GO:0008654">
    <property type="term" value="P:phospholipid biosynthetic process"/>
    <property type="evidence" value="ECO:0007669"/>
    <property type="project" value="UniProtKB-KW"/>
</dbReference>
<dbReference type="GO" id="GO:0016301">
    <property type="term" value="F:kinase activity"/>
    <property type="evidence" value="ECO:0007669"/>
    <property type="project" value="UniProtKB-KW"/>
</dbReference>
<keyword evidence="9 17" id="KW-0067">ATP-binding</keyword>
<keyword evidence="3" id="KW-1003">Cell membrane</keyword>
<keyword evidence="5" id="KW-0808">Transferase</keyword>
<reference evidence="20 21" key="1">
    <citation type="journal article" date="2015" name="Nature">
        <title>rRNA introns, odd ribosomes, and small enigmatic genomes across a large radiation of phyla.</title>
        <authorList>
            <person name="Brown C.T."/>
            <person name="Hug L.A."/>
            <person name="Thomas B.C."/>
            <person name="Sharon I."/>
            <person name="Castelle C.J."/>
            <person name="Singh A."/>
            <person name="Wilkins M.J."/>
            <person name="Williams K.H."/>
            <person name="Banfield J.F."/>
        </authorList>
    </citation>
    <scope>NUCLEOTIDE SEQUENCE [LARGE SCALE GENOMIC DNA]</scope>
</reference>
<evidence type="ECO:0000256" key="2">
    <source>
        <dbReference type="ARBA" id="ARBA00005967"/>
    </source>
</evidence>
<dbReference type="PANTHER" id="PTHR34299:SF1">
    <property type="entry name" value="DIACYLGLYCEROL KINASE"/>
    <property type="match status" value="1"/>
</dbReference>
<proteinExistence type="inferred from homology"/>
<feature type="binding site" evidence="17">
    <location>
        <begin position="92"/>
        <end position="93"/>
    </location>
    <ligand>
        <name>ATP</name>
        <dbReference type="ChEBI" id="CHEBI:30616"/>
    </ligand>
</feature>
<protein>
    <submittedName>
        <fullName evidence="20">Diacylglycerol kinase</fullName>
    </submittedName>
</protein>
<evidence type="ECO:0000256" key="12">
    <source>
        <dbReference type="ARBA" id="ARBA00023136"/>
    </source>
</evidence>
<dbReference type="GO" id="GO:0005886">
    <property type="term" value="C:plasma membrane"/>
    <property type="evidence" value="ECO:0007669"/>
    <property type="project" value="UniProtKB-SubCell"/>
</dbReference>
<feature type="active site" description="Proton acceptor" evidence="15">
    <location>
        <position position="67"/>
    </location>
</feature>
<evidence type="ECO:0000313" key="21">
    <source>
        <dbReference type="Proteomes" id="UP000034539"/>
    </source>
</evidence>
<comment type="similarity">
    <text evidence="2">Belongs to the bacterial diacylglycerol kinase family.</text>
</comment>
<keyword evidence="11" id="KW-0443">Lipid metabolism</keyword>
<keyword evidence="4" id="KW-0444">Lipid biosynthesis</keyword>
<dbReference type="InterPro" id="IPR000829">
    <property type="entry name" value="DAGK"/>
</dbReference>
<feature type="binding site" evidence="18">
    <location>
        <position position="74"/>
    </location>
    <ligand>
        <name>a divalent metal cation</name>
        <dbReference type="ChEBI" id="CHEBI:60240"/>
    </ligand>
</feature>
<feature type="transmembrane region" description="Helical" evidence="19">
    <location>
        <begin position="54"/>
        <end position="73"/>
    </location>
</feature>
<evidence type="ECO:0000256" key="16">
    <source>
        <dbReference type="PIRSR" id="PIRSR600829-2"/>
    </source>
</evidence>
<dbReference type="CDD" id="cd14265">
    <property type="entry name" value="UDPK_IM_like"/>
    <property type="match status" value="1"/>
</dbReference>
<evidence type="ECO:0000256" key="15">
    <source>
        <dbReference type="PIRSR" id="PIRSR600829-1"/>
    </source>
</evidence>
<evidence type="ECO:0000256" key="6">
    <source>
        <dbReference type="ARBA" id="ARBA00022692"/>
    </source>
</evidence>
<keyword evidence="7 17" id="KW-0547">Nucleotide-binding</keyword>
<evidence type="ECO:0000256" key="9">
    <source>
        <dbReference type="ARBA" id="ARBA00022840"/>
    </source>
</evidence>
<feature type="binding site" evidence="18">
    <location>
        <position position="26"/>
    </location>
    <ligand>
        <name>a divalent metal cation</name>
        <dbReference type="ChEBI" id="CHEBI:60240"/>
    </ligand>
</feature>
<comment type="cofactor">
    <cofactor evidence="18">
        <name>Mg(2+)</name>
        <dbReference type="ChEBI" id="CHEBI:18420"/>
    </cofactor>
    <text evidence="18">Mn(2+), Zn(2+), Cd(2+) and Co(2+) support activity to lesser extents.</text>
</comment>
<keyword evidence="12 19" id="KW-0472">Membrane</keyword>
<keyword evidence="18" id="KW-0460">Magnesium</keyword>
<comment type="caution">
    <text evidence="20">The sequence shown here is derived from an EMBL/GenBank/DDBJ whole genome shotgun (WGS) entry which is preliminary data.</text>
</comment>
<evidence type="ECO:0000256" key="8">
    <source>
        <dbReference type="ARBA" id="ARBA00022777"/>
    </source>
</evidence>
<feature type="binding site" evidence="16">
    <location>
        <position position="67"/>
    </location>
    <ligand>
        <name>substrate</name>
    </ligand>
</feature>
<dbReference type="Gene3D" id="1.10.287.3610">
    <property type="match status" value="1"/>
</dbReference>
<dbReference type="GO" id="GO:0005524">
    <property type="term" value="F:ATP binding"/>
    <property type="evidence" value="ECO:0007669"/>
    <property type="project" value="UniProtKB-KW"/>
</dbReference>
<evidence type="ECO:0000256" key="18">
    <source>
        <dbReference type="PIRSR" id="PIRSR600829-4"/>
    </source>
</evidence>
<keyword evidence="14" id="KW-1208">Phospholipid metabolism</keyword>
<accession>A0A0G0QAT3</accession>
<evidence type="ECO:0000256" key="5">
    <source>
        <dbReference type="ARBA" id="ARBA00022679"/>
    </source>
</evidence>
<evidence type="ECO:0000256" key="10">
    <source>
        <dbReference type="ARBA" id="ARBA00022989"/>
    </source>
</evidence>
<feature type="binding site" evidence="17">
    <location>
        <position position="74"/>
    </location>
    <ligand>
        <name>ATP</name>
        <dbReference type="ChEBI" id="CHEBI:30616"/>
    </ligand>
</feature>
<evidence type="ECO:0000256" key="4">
    <source>
        <dbReference type="ARBA" id="ARBA00022516"/>
    </source>
</evidence>
<feature type="transmembrane region" description="Helical" evidence="19">
    <location>
        <begin position="94"/>
        <end position="115"/>
    </location>
</feature>
<dbReference type="Proteomes" id="UP000034539">
    <property type="component" value="Unassembled WGS sequence"/>
</dbReference>
<dbReference type="InterPro" id="IPR033717">
    <property type="entry name" value="UDPK"/>
</dbReference>
<evidence type="ECO:0000256" key="14">
    <source>
        <dbReference type="ARBA" id="ARBA00023264"/>
    </source>
</evidence>
<evidence type="ECO:0000256" key="7">
    <source>
        <dbReference type="ARBA" id="ARBA00022741"/>
    </source>
</evidence>
<keyword evidence="13" id="KW-0594">Phospholipid biosynthesis</keyword>
<dbReference type="EMBL" id="LBXN01000001">
    <property type="protein sequence ID" value="KKR34446.1"/>
    <property type="molecule type" value="Genomic_DNA"/>
</dbReference>
<sequence length="123" mass="14006">MLQRLKKHHTSFKNAFAGLYLALRSEHNFQLQMLISLLVILLSLYLHISQMEFIAVMFTILLVLSTEMINTAIEELTDFVTREWREEARIVKDVSAGMVLLTAIGAVVIGLIIFLPKITVLFS</sequence>
<feature type="transmembrane region" description="Helical" evidence="19">
    <location>
        <begin position="29"/>
        <end position="48"/>
    </location>
</feature>
<dbReference type="AlphaFoldDB" id="A0A0G0QAT3"/>
<dbReference type="GO" id="GO:0046872">
    <property type="term" value="F:metal ion binding"/>
    <property type="evidence" value="ECO:0007669"/>
    <property type="project" value="UniProtKB-KW"/>
</dbReference>
<dbReference type="Pfam" id="PF01219">
    <property type="entry name" value="DAGK_prokar"/>
    <property type="match status" value="1"/>
</dbReference>
<keyword evidence="8 20" id="KW-0418">Kinase</keyword>
<evidence type="ECO:0000256" key="1">
    <source>
        <dbReference type="ARBA" id="ARBA00004651"/>
    </source>
</evidence>
<feature type="binding site" evidence="17">
    <location>
        <position position="26"/>
    </location>
    <ligand>
        <name>ATP</name>
        <dbReference type="ChEBI" id="CHEBI:30616"/>
    </ligand>
</feature>
<evidence type="ECO:0000256" key="3">
    <source>
        <dbReference type="ARBA" id="ARBA00022475"/>
    </source>
</evidence>
<evidence type="ECO:0000256" key="17">
    <source>
        <dbReference type="PIRSR" id="PIRSR600829-3"/>
    </source>
</evidence>
<evidence type="ECO:0000256" key="13">
    <source>
        <dbReference type="ARBA" id="ARBA00023209"/>
    </source>
</evidence>
<gene>
    <name evidence="20" type="ORF">UT63_C0001G0013</name>
</gene>
<name>A0A0G0QAT3_9BACT</name>
<comment type="subcellular location">
    <subcellularLocation>
        <location evidence="1">Cell membrane</location>
        <topology evidence="1">Multi-pass membrane protein</topology>
    </subcellularLocation>
</comment>
<dbReference type="InterPro" id="IPR036945">
    <property type="entry name" value="DAGK_sf"/>
</dbReference>
<keyword evidence="18" id="KW-0479">Metal-binding</keyword>
<dbReference type="PANTHER" id="PTHR34299">
    <property type="entry name" value="DIACYLGLYCEROL KINASE"/>
    <property type="match status" value="1"/>
</dbReference>
<keyword evidence="6 19" id="KW-0812">Transmembrane</keyword>
<organism evidence="20 21">
    <name type="scientific">Candidatus Gottesmanbacteria bacterium GW2011_GWC2_39_8</name>
    <dbReference type="NCBI Taxonomy" id="1618450"/>
    <lineage>
        <taxon>Bacteria</taxon>
        <taxon>Candidatus Gottesmaniibacteriota</taxon>
    </lineage>
</organism>